<comment type="caution">
    <text evidence="2">The sequence shown here is derived from an EMBL/GenBank/DDBJ whole genome shotgun (WGS) entry which is preliminary data.</text>
</comment>
<feature type="compositionally biased region" description="Basic and acidic residues" evidence="1">
    <location>
        <begin position="98"/>
        <end position="120"/>
    </location>
</feature>
<feature type="region of interest" description="Disordered" evidence="1">
    <location>
        <begin position="1"/>
        <end position="34"/>
    </location>
</feature>
<feature type="region of interest" description="Disordered" evidence="1">
    <location>
        <begin position="98"/>
        <end position="143"/>
    </location>
</feature>
<feature type="compositionally biased region" description="Polar residues" evidence="1">
    <location>
        <begin position="13"/>
        <end position="22"/>
    </location>
</feature>
<dbReference type="AlphaFoldDB" id="A0A9W4P7V9"/>
<feature type="compositionally biased region" description="Low complexity" evidence="1">
    <location>
        <begin position="634"/>
        <end position="653"/>
    </location>
</feature>
<protein>
    <submittedName>
        <fullName evidence="2">Uncharacterized protein</fullName>
    </submittedName>
</protein>
<feature type="compositionally biased region" description="Basic residues" evidence="1">
    <location>
        <begin position="515"/>
        <end position="526"/>
    </location>
</feature>
<sequence>MSTIPQGPVEARSLSSVTTIASNPPAYPRNPTHEKHEPLSLYIVRVPGSKDIFLSPLKPPTKSSVSAEAINASLYYLHVATPDDDSLLQEVEEEREEEAQLRKERLEKAGVDDPAQREFARLNNVRRKPVGGGKLNSEPLLAPPNQDAITPPALPLRPVPVLQDGTASPALPPRPIPMPQVTAENVSFSGTPVANIQPPLTNNMPRGVPVESGSKSGISRRPLPPLPPGEESWIDSAAGEDPSKRTSRWSAFTEQLQNRGENWRGKYEAKYEAFAAGRHSLDSTRPQLRPHSSHNRTGSPLGSPGQSPNRHRNADDDRPSNAGFHITLIRRDPTSGTQWNVATISTPRMDRNAVDIEISTPGYNRFAGSNEMPSLSSLVANLPTGIGRLPNSAISQSLATEQPKEQPTGPRKFHRQLCVSRPFDDSVATDSSNGHNPDGPSSSSKLKSGYYVFTSPWNGTCTFTNSVNGRSLKCKHMIPTPGGFIPPNGEAEAPPAVTVAELRFNTPLQAANLHSHAHHAIHRPHPNHLSPFSQSQIQTPSLSRPNDNLNDNNPSPDGGPLRPSSSNNNSFAAAKRNSLSQFLNPNTYARPRAHTGPGSTPPLPASPPADQRANFNPSTLLRRNSMRAQRFARQSQLHPSSQPHSHRSTSNSSGGDLGYDSDEDRLDFSLARENAGGGLRGKSAKLGKLVIEDEGIKMLDLVVAACMAVWWRGYYY</sequence>
<reference evidence="2" key="1">
    <citation type="submission" date="2021-07" db="EMBL/GenBank/DDBJ databases">
        <authorList>
            <person name="Branca A.L. A."/>
        </authorList>
    </citation>
    <scope>NUCLEOTIDE SEQUENCE</scope>
</reference>
<name>A0A9W4P7V9_9EURO</name>
<accession>A0A9W4P7V9</accession>
<feature type="region of interest" description="Disordered" evidence="1">
    <location>
        <begin position="424"/>
        <end position="445"/>
    </location>
</feature>
<dbReference type="EMBL" id="CAJVRC010000888">
    <property type="protein sequence ID" value="CAG8906340.1"/>
    <property type="molecule type" value="Genomic_DNA"/>
</dbReference>
<feature type="region of interest" description="Disordered" evidence="1">
    <location>
        <begin position="514"/>
        <end position="571"/>
    </location>
</feature>
<feature type="region of interest" description="Disordered" evidence="1">
    <location>
        <begin position="195"/>
        <end position="248"/>
    </location>
</feature>
<dbReference type="Proteomes" id="UP001154252">
    <property type="component" value="Unassembled WGS sequence"/>
</dbReference>
<feature type="compositionally biased region" description="Polar residues" evidence="1">
    <location>
        <begin position="195"/>
        <end position="204"/>
    </location>
</feature>
<evidence type="ECO:0000256" key="1">
    <source>
        <dbReference type="SAM" id="MobiDB-lite"/>
    </source>
</evidence>
<feature type="compositionally biased region" description="Polar residues" evidence="1">
    <location>
        <begin position="530"/>
        <end position="540"/>
    </location>
</feature>
<dbReference type="OrthoDB" id="10003116at2759"/>
<proteinExistence type="predicted"/>
<keyword evidence="3" id="KW-1185">Reference proteome</keyword>
<feature type="region of interest" description="Disordered" evidence="1">
    <location>
        <begin position="281"/>
        <end position="322"/>
    </location>
</feature>
<feature type="compositionally biased region" description="Polar residues" evidence="1">
    <location>
        <begin position="428"/>
        <end position="445"/>
    </location>
</feature>
<feature type="compositionally biased region" description="Polar residues" evidence="1">
    <location>
        <begin position="295"/>
        <end position="308"/>
    </location>
</feature>
<feature type="region of interest" description="Disordered" evidence="1">
    <location>
        <begin position="586"/>
        <end position="616"/>
    </location>
</feature>
<organism evidence="2 3">
    <name type="scientific">Penicillium egyptiacum</name>
    <dbReference type="NCBI Taxonomy" id="1303716"/>
    <lineage>
        <taxon>Eukaryota</taxon>
        <taxon>Fungi</taxon>
        <taxon>Dikarya</taxon>
        <taxon>Ascomycota</taxon>
        <taxon>Pezizomycotina</taxon>
        <taxon>Eurotiomycetes</taxon>
        <taxon>Eurotiomycetidae</taxon>
        <taxon>Eurotiales</taxon>
        <taxon>Aspergillaceae</taxon>
        <taxon>Penicillium</taxon>
    </lineage>
</organism>
<feature type="compositionally biased region" description="Low complexity" evidence="1">
    <location>
        <begin position="541"/>
        <end position="570"/>
    </location>
</feature>
<evidence type="ECO:0000313" key="3">
    <source>
        <dbReference type="Proteomes" id="UP001154252"/>
    </source>
</evidence>
<gene>
    <name evidence="2" type="ORF">PEGY_LOCUS8473</name>
</gene>
<evidence type="ECO:0000313" key="2">
    <source>
        <dbReference type="EMBL" id="CAG8906340.1"/>
    </source>
</evidence>
<feature type="region of interest" description="Disordered" evidence="1">
    <location>
        <begin position="628"/>
        <end position="661"/>
    </location>
</feature>